<gene>
    <name evidence="12 14" type="primary">crcB</name>
    <name evidence="12" type="synonym">fluC</name>
    <name evidence="13" type="ORF">H4W19_03725</name>
    <name evidence="14" type="ORF">IAE60_12455</name>
</gene>
<dbReference type="EMBL" id="CP060731">
    <property type="protein sequence ID" value="QNN76753.1"/>
    <property type="molecule type" value="Genomic_DNA"/>
</dbReference>
<evidence type="ECO:0000256" key="12">
    <source>
        <dbReference type="HAMAP-Rule" id="MF_00454"/>
    </source>
</evidence>
<evidence type="ECO:0000256" key="5">
    <source>
        <dbReference type="ARBA" id="ARBA00022989"/>
    </source>
</evidence>
<name>A0A7G9T9H8_PSEMX</name>
<comment type="catalytic activity">
    <reaction evidence="11">
        <text>fluoride(in) = fluoride(out)</text>
        <dbReference type="Rhea" id="RHEA:76159"/>
        <dbReference type="ChEBI" id="CHEBI:17051"/>
    </reaction>
    <physiologicalReaction direction="left-to-right" evidence="11">
        <dbReference type="Rhea" id="RHEA:76160"/>
    </physiologicalReaction>
</comment>
<dbReference type="GO" id="GO:0062054">
    <property type="term" value="F:fluoride channel activity"/>
    <property type="evidence" value="ECO:0007669"/>
    <property type="project" value="UniProtKB-UniRule"/>
</dbReference>
<sequence>MPVQAWVWWQQLGLVMAGGALGAAARFWLGGVLMRHLGSGFPWGTFAVNMIGSFAAGFLAIWLESRGPSALYWRAFLMVGVLGALTTYSALMVECLLFARSDRQGLVPAYLAVTLVGGLALVWLGARLAGLLRGSAW</sequence>
<dbReference type="GO" id="GO:0140114">
    <property type="term" value="P:cellular detoxification of fluoride"/>
    <property type="evidence" value="ECO:0007669"/>
    <property type="project" value="UniProtKB-UniRule"/>
</dbReference>
<feature type="transmembrane region" description="Helical" evidence="12">
    <location>
        <begin position="75"/>
        <end position="99"/>
    </location>
</feature>
<dbReference type="NCBIfam" id="NF010814">
    <property type="entry name" value="PRK14218.1"/>
    <property type="match status" value="1"/>
</dbReference>
<dbReference type="GO" id="GO:0005886">
    <property type="term" value="C:plasma membrane"/>
    <property type="evidence" value="ECO:0007669"/>
    <property type="project" value="UniProtKB-SubCell"/>
</dbReference>
<dbReference type="GO" id="GO:0046872">
    <property type="term" value="F:metal ion binding"/>
    <property type="evidence" value="ECO:0007669"/>
    <property type="project" value="UniProtKB-KW"/>
</dbReference>
<evidence type="ECO:0000313" key="16">
    <source>
        <dbReference type="Proteomes" id="UP000515838"/>
    </source>
</evidence>
<keyword evidence="8 12" id="KW-0472">Membrane</keyword>
<keyword evidence="9 12" id="KW-0407">Ion channel</keyword>
<keyword evidence="6 12" id="KW-0915">Sodium</keyword>
<evidence type="ECO:0000256" key="8">
    <source>
        <dbReference type="ARBA" id="ARBA00023136"/>
    </source>
</evidence>
<dbReference type="HAMAP" id="MF_00454">
    <property type="entry name" value="FluC"/>
    <property type="match status" value="1"/>
</dbReference>
<dbReference type="Proteomes" id="UP000515506">
    <property type="component" value="Chromosome"/>
</dbReference>
<dbReference type="PANTHER" id="PTHR28259:SF1">
    <property type="entry name" value="FLUORIDE EXPORT PROTEIN 1-RELATED"/>
    <property type="match status" value="1"/>
</dbReference>
<protein>
    <recommendedName>
        <fullName evidence="12">Fluoride-specific ion channel FluC</fullName>
    </recommendedName>
</protein>
<accession>A0A7G9T9H8</accession>
<feature type="transmembrane region" description="Helical" evidence="12">
    <location>
        <begin position="41"/>
        <end position="63"/>
    </location>
</feature>
<evidence type="ECO:0000256" key="2">
    <source>
        <dbReference type="ARBA" id="ARBA00022475"/>
    </source>
</evidence>
<evidence type="ECO:0000256" key="3">
    <source>
        <dbReference type="ARBA" id="ARBA00022519"/>
    </source>
</evidence>
<evidence type="ECO:0000256" key="7">
    <source>
        <dbReference type="ARBA" id="ARBA00023065"/>
    </source>
</evidence>
<evidence type="ECO:0000256" key="10">
    <source>
        <dbReference type="ARBA" id="ARBA00035120"/>
    </source>
</evidence>
<feature type="transmembrane region" description="Helical" evidence="12">
    <location>
        <begin position="106"/>
        <end position="126"/>
    </location>
</feature>
<evidence type="ECO:0000256" key="9">
    <source>
        <dbReference type="ARBA" id="ARBA00023303"/>
    </source>
</evidence>
<evidence type="ECO:0000256" key="4">
    <source>
        <dbReference type="ARBA" id="ARBA00022692"/>
    </source>
</evidence>
<keyword evidence="12" id="KW-0813">Transport</keyword>
<keyword evidence="3" id="KW-0997">Cell inner membrane</keyword>
<reference evidence="14 16" key="1">
    <citation type="submission" date="2020-08" db="EMBL/GenBank/DDBJ databases">
        <title>Streptomycin Non-resistant strain, P. mexicana.</title>
        <authorList>
            <person name="Ganesh-Kumar S."/>
            <person name="Zhe T."/>
            <person name="Yu Z."/>
            <person name="Min Y."/>
        </authorList>
    </citation>
    <scope>NUCLEOTIDE SEQUENCE [LARGE SCALE GENOMIC DNA]</scope>
    <source>
        <strain evidence="14 16">GTZY2</strain>
    </source>
</reference>
<keyword evidence="12" id="KW-0479">Metal-binding</keyword>
<dbReference type="Pfam" id="PF02537">
    <property type="entry name" value="CRCB"/>
    <property type="match status" value="1"/>
</dbReference>
<dbReference type="InterPro" id="IPR003691">
    <property type="entry name" value="FluC"/>
</dbReference>
<dbReference type="EMBL" id="CP060028">
    <property type="protein sequence ID" value="QND80918.1"/>
    <property type="molecule type" value="Genomic_DNA"/>
</dbReference>
<comment type="function">
    <text evidence="12">Fluoride-specific ion channel. Important for reducing fluoride concentration in the cell, thus reducing its toxicity.</text>
</comment>
<proteinExistence type="inferred from homology"/>
<dbReference type="RefSeq" id="WP_185896085.1">
    <property type="nucleotide sequence ID" value="NZ_CP060028.1"/>
</dbReference>
<comment type="activity regulation">
    <text evidence="12">Na(+) is not transported, but it plays an essential structural role and its presence is essential for fluoride channel function.</text>
</comment>
<evidence type="ECO:0000313" key="15">
    <source>
        <dbReference type="Proteomes" id="UP000515506"/>
    </source>
</evidence>
<dbReference type="PANTHER" id="PTHR28259">
    <property type="entry name" value="FLUORIDE EXPORT PROTEIN 1-RELATED"/>
    <property type="match status" value="1"/>
</dbReference>
<reference evidence="13 15" key="2">
    <citation type="submission" date="2020-08" db="EMBL/GenBank/DDBJ databases">
        <title>Streptomycin resistant and MDR strain, P. mexicana.</title>
        <authorList>
            <person name="Ganesh-kumar S."/>
            <person name="Zhe T."/>
            <person name="Yu Z."/>
            <person name="Min Y."/>
        </authorList>
    </citation>
    <scope>NUCLEOTIDE SEQUENCE [LARGE SCALE GENOMIC DNA]</scope>
    <source>
        <strain evidence="13 15">GTZY</strain>
    </source>
</reference>
<dbReference type="GeneID" id="81471791"/>
<feature type="transmembrane region" description="Helical" evidence="12">
    <location>
        <begin position="6"/>
        <end position="29"/>
    </location>
</feature>
<organism evidence="14 16">
    <name type="scientific">Pseudoxanthomonas mexicana</name>
    <dbReference type="NCBI Taxonomy" id="128785"/>
    <lineage>
        <taxon>Bacteria</taxon>
        <taxon>Pseudomonadati</taxon>
        <taxon>Pseudomonadota</taxon>
        <taxon>Gammaproteobacteria</taxon>
        <taxon>Lysobacterales</taxon>
        <taxon>Lysobacteraceae</taxon>
        <taxon>Pseudoxanthomonas</taxon>
    </lineage>
</organism>
<evidence type="ECO:0000313" key="13">
    <source>
        <dbReference type="EMBL" id="QND80918.1"/>
    </source>
</evidence>
<comment type="similarity">
    <text evidence="10 12">Belongs to the fluoride channel Fluc/FEX (TC 1.A.43) family.</text>
</comment>
<dbReference type="Proteomes" id="UP000515838">
    <property type="component" value="Chromosome"/>
</dbReference>
<keyword evidence="2 12" id="KW-1003">Cell membrane</keyword>
<feature type="binding site" evidence="12">
    <location>
        <position position="83"/>
    </location>
    <ligand>
        <name>Na(+)</name>
        <dbReference type="ChEBI" id="CHEBI:29101"/>
        <note>structural</note>
    </ligand>
</feature>
<keyword evidence="5 12" id="KW-1133">Transmembrane helix</keyword>
<comment type="subcellular location">
    <subcellularLocation>
        <location evidence="1 12">Cell membrane</location>
        <topology evidence="1 12">Multi-pass membrane protein</topology>
    </subcellularLocation>
</comment>
<dbReference type="AlphaFoldDB" id="A0A7G9T9H8"/>
<evidence type="ECO:0000313" key="14">
    <source>
        <dbReference type="EMBL" id="QNN76753.1"/>
    </source>
</evidence>
<keyword evidence="4 12" id="KW-0812">Transmembrane</keyword>
<feature type="binding site" evidence="12">
    <location>
        <position position="86"/>
    </location>
    <ligand>
        <name>Na(+)</name>
        <dbReference type="ChEBI" id="CHEBI:29101"/>
        <note>structural</note>
    </ligand>
</feature>
<evidence type="ECO:0000256" key="1">
    <source>
        <dbReference type="ARBA" id="ARBA00004651"/>
    </source>
</evidence>
<evidence type="ECO:0000256" key="6">
    <source>
        <dbReference type="ARBA" id="ARBA00023053"/>
    </source>
</evidence>
<keyword evidence="15" id="KW-1185">Reference proteome</keyword>
<keyword evidence="7 12" id="KW-0406">Ion transport</keyword>
<evidence type="ECO:0000256" key="11">
    <source>
        <dbReference type="ARBA" id="ARBA00035585"/>
    </source>
</evidence>